<keyword evidence="6" id="KW-0472">Membrane</keyword>
<dbReference type="RefSeq" id="WP_180137787.1">
    <property type="nucleotide sequence ID" value="NZ_CAADHO010000002.1"/>
</dbReference>
<evidence type="ECO:0000256" key="4">
    <source>
        <dbReference type="ARBA" id="ARBA00022452"/>
    </source>
</evidence>
<dbReference type="Proteomes" id="UP000507962">
    <property type="component" value="Unassembled WGS sequence"/>
</dbReference>
<comment type="subcellular location">
    <subcellularLocation>
        <location evidence="1">Cell outer membrane</location>
    </subcellularLocation>
</comment>
<dbReference type="SUPFAM" id="SSF56954">
    <property type="entry name" value="Outer membrane efflux proteins (OEP)"/>
    <property type="match status" value="1"/>
</dbReference>
<evidence type="ECO:0000256" key="5">
    <source>
        <dbReference type="ARBA" id="ARBA00022692"/>
    </source>
</evidence>
<dbReference type="Gene3D" id="1.20.1600.10">
    <property type="entry name" value="Outer membrane efflux proteins (OEP)"/>
    <property type="match status" value="1"/>
</dbReference>
<accession>A0A4U8YIQ3</accession>
<evidence type="ECO:0000313" key="9">
    <source>
        <dbReference type="Proteomes" id="UP000507962"/>
    </source>
</evidence>
<dbReference type="PANTHER" id="PTHR30026">
    <property type="entry name" value="OUTER MEMBRANE PROTEIN TOLC"/>
    <property type="match status" value="1"/>
</dbReference>
<dbReference type="GO" id="GO:0015288">
    <property type="term" value="F:porin activity"/>
    <property type="evidence" value="ECO:0007669"/>
    <property type="project" value="TreeGrafter"/>
</dbReference>
<gene>
    <name evidence="8" type="ORF">MSL71_11910</name>
</gene>
<dbReference type="GO" id="GO:0009279">
    <property type="term" value="C:cell outer membrane"/>
    <property type="evidence" value="ECO:0007669"/>
    <property type="project" value="UniProtKB-SubCell"/>
</dbReference>
<keyword evidence="5" id="KW-0812">Transmembrane</keyword>
<keyword evidence="4" id="KW-1134">Transmembrane beta strand</keyword>
<reference evidence="8 9" key="1">
    <citation type="submission" date="2019-03" db="EMBL/GenBank/DDBJ databases">
        <authorList>
            <person name="Nijsse B."/>
        </authorList>
    </citation>
    <scope>NUCLEOTIDE SEQUENCE [LARGE SCALE GENOMIC DNA]</scope>
    <source>
        <strain evidence="8">Desulfoluna butyratoxydans MSL71</strain>
    </source>
</reference>
<evidence type="ECO:0000256" key="2">
    <source>
        <dbReference type="ARBA" id="ARBA00007613"/>
    </source>
</evidence>
<name>A0A4U8YIQ3_9BACT</name>
<keyword evidence="3" id="KW-0813">Transport</keyword>
<evidence type="ECO:0000256" key="7">
    <source>
        <dbReference type="ARBA" id="ARBA00023237"/>
    </source>
</evidence>
<dbReference type="Pfam" id="PF02321">
    <property type="entry name" value="OEP"/>
    <property type="match status" value="2"/>
</dbReference>
<keyword evidence="7" id="KW-0998">Cell outer membrane</keyword>
<dbReference type="PANTHER" id="PTHR30026:SF20">
    <property type="entry name" value="OUTER MEMBRANE PROTEIN TOLC"/>
    <property type="match status" value="1"/>
</dbReference>
<dbReference type="InterPro" id="IPR003423">
    <property type="entry name" value="OMP_efflux"/>
</dbReference>
<comment type="similarity">
    <text evidence="2">Belongs to the outer membrane factor (OMF) (TC 1.B.17) family.</text>
</comment>
<dbReference type="EMBL" id="CAADHO010000002">
    <property type="protein sequence ID" value="VFQ43556.1"/>
    <property type="molecule type" value="Genomic_DNA"/>
</dbReference>
<organism evidence="8 9">
    <name type="scientific">Desulfoluna butyratoxydans</name>
    <dbReference type="NCBI Taxonomy" id="231438"/>
    <lineage>
        <taxon>Bacteria</taxon>
        <taxon>Pseudomonadati</taxon>
        <taxon>Thermodesulfobacteriota</taxon>
        <taxon>Desulfobacteria</taxon>
        <taxon>Desulfobacterales</taxon>
        <taxon>Desulfolunaceae</taxon>
        <taxon>Desulfoluna</taxon>
    </lineage>
</organism>
<evidence type="ECO:0000256" key="6">
    <source>
        <dbReference type="ARBA" id="ARBA00023136"/>
    </source>
</evidence>
<keyword evidence="9" id="KW-1185">Reference proteome</keyword>
<proteinExistence type="inferred from homology"/>
<sequence>MGGGRRWAGSGGKRVAGWVLVWLILLGAAVPHAAPVRRVVGVVIGGAAPSQDALLTGVRRELATLAGPEMELVLPEDKVWRGEPTPEGMDSAFDALEADGEVSLGVALGYVASGAAAERTRWNTPVLATHLLVRPEVSAPGFRGIVVGPLIRTGLGQFFGAVTVPRVTVLVDEQARPILPRIEAFLGTVPFLQEVPWTLRTVPARGDALREAVRHETGGVIFSPFPGMSQAAMAGVAAELRAGKRPSYAMGGRRDVEAGLLFGSVPKGETRRLARRTALTLYSMARGETVGSDRDEWAVEGTPVIHVGTAKAIGFTPRWELYRYAEKVGEESPEPVLLSLAEAMERARLYNPDLASEARLVEAGAQESKKVLAALLPSIEASVTGIRIDENSAEKSRGTESEDTVKGSLTLTQVIYSEAALSGYSASKSFQLSREAEQKARELDKALAAGQAYINLLKARSLAAVRKGNLGVTQENLERARARKQVGALNPSELFRWESEVASNRTALLNARVQVRFAANALKRLCGMEVTDTVDTLNGEADQAVLLTVHPAFREMLDRPTEFGALVASLVDVGREASPELLQVDHALTSGRRRVRGARRAFYLPEVALKGAVTEIFDRGGYDRVLPNYDEKEWYVAIQASFPLATGGERLADLRQAAEETSALSLKRRYLMTVLAEQITDAADAVQATGATIGLAATSRDAAEKNLALVTDAYAEGAVAVITLLDAQNTAVSARIAADNAVYDHMAAMLRLQRLLGRLDFSGGAGETMVRRLAKAAAEEVGSRDAGMAPM</sequence>
<dbReference type="InterPro" id="IPR051906">
    <property type="entry name" value="TolC-like"/>
</dbReference>
<dbReference type="GO" id="GO:1990281">
    <property type="term" value="C:efflux pump complex"/>
    <property type="evidence" value="ECO:0007669"/>
    <property type="project" value="TreeGrafter"/>
</dbReference>
<evidence type="ECO:0000256" key="1">
    <source>
        <dbReference type="ARBA" id="ARBA00004442"/>
    </source>
</evidence>
<evidence type="ECO:0000313" key="8">
    <source>
        <dbReference type="EMBL" id="VFQ43556.1"/>
    </source>
</evidence>
<protein>
    <submittedName>
        <fullName evidence="8">Outer membrane efflux protein</fullName>
    </submittedName>
</protein>
<dbReference type="AlphaFoldDB" id="A0A4U8YIQ3"/>
<evidence type="ECO:0000256" key="3">
    <source>
        <dbReference type="ARBA" id="ARBA00022448"/>
    </source>
</evidence>
<dbReference type="GO" id="GO:0015562">
    <property type="term" value="F:efflux transmembrane transporter activity"/>
    <property type="evidence" value="ECO:0007669"/>
    <property type="project" value="InterPro"/>
</dbReference>